<protein>
    <submittedName>
        <fullName evidence="1">Uncharacterized protein</fullName>
    </submittedName>
</protein>
<sequence>MINTFQPINSHRKALKFLKMFGDLDLKYYLCNVNHKSRFTQKHKSIKTQMCVYVFMY</sequence>
<evidence type="ECO:0000313" key="1">
    <source>
        <dbReference type="EMBL" id="DAE17153.1"/>
    </source>
</evidence>
<reference evidence="1" key="1">
    <citation type="journal article" date="2021" name="Proc. Natl. Acad. Sci. U.S.A.">
        <title>A Catalog of Tens of Thousands of Viruses from Human Metagenomes Reveals Hidden Associations with Chronic Diseases.</title>
        <authorList>
            <person name="Tisza M.J."/>
            <person name="Buck C.B."/>
        </authorList>
    </citation>
    <scope>NUCLEOTIDE SEQUENCE</scope>
    <source>
        <strain evidence="1">Ctbvd11</strain>
    </source>
</reference>
<proteinExistence type="predicted"/>
<name>A0A8S5QEC1_9CAUD</name>
<dbReference type="EMBL" id="BK015636">
    <property type="protein sequence ID" value="DAE17153.1"/>
    <property type="molecule type" value="Genomic_DNA"/>
</dbReference>
<organism evidence="1">
    <name type="scientific">Siphoviridae sp. ctbvd11</name>
    <dbReference type="NCBI Taxonomy" id="2825567"/>
    <lineage>
        <taxon>Viruses</taxon>
        <taxon>Duplodnaviria</taxon>
        <taxon>Heunggongvirae</taxon>
        <taxon>Uroviricota</taxon>
        <taxon>Caudoviricetes</taxon>
    </lineage>
</organism>
<accession>A0A8S5QEC1</accession>